<keyword evidence="5" id="KW-0408">Iron</keyword>
<dbReference type="EMBL" id="ARXU01000001">
    <property type="protein sequence ID" value="KGD63000.1"/>
    <property type="molecule type" value="Genomic_DNA"/>
</dbReference>
<evidence type="ECO:0000256" key="2">
    <source>
        <dbReference type="ARBA" id="ARBA00022723"/>
    </source>
</evidence>
<gene>
    <name evidence="7" type="ORF">T9A_00320</name>
</gene>
<dbReference type="Gene3D" id="2.60.120.650">
    <property type="entry name" value="Cupin"/>
    <property type="match status" value="1"/>
</dbReference>
<dbReference type="PANTHER" id="PTHR13096">
    <property type="entry name" value="MINA53 MYC INDUCED NUCLEAR ANTIGEN"/>
    <property type="match status" value="1"/>
</dbReference>
<name>A0ABR4WHK5_9GAMM</name>
<protein>
    <recommendedName>
        <fullName evidence="6">JmjC domain-containing protein</fullName>
    </recommendedName>
</protein>
<keyword evidence="3" id="KW-0223">Dioxygenase</keyword>
<dbReference type="InterPro" id="IPR039994">
    <property type="entry name" value="NO66-like"/>
</dbReference>
<sequence length="377" mass="41922">MSDAPGLPTFTLPLTPAAFLRDYWQKKPLFMPGAASGLDEPDADTLAGLALEENVEARIIRGTAGSNWELKQGPFEETVFAEVGERDWTLLVQSVDHYLTDVSLLLDSFAFLPNWRLEDIMMSYAAKGGSVGPHFDRYDVFLIQAAGSRRWQIGDVCDEKTPKLPHPDLKLVADMPVREEFVANPGDVLYLPPGMAHHGVAEDSDCITWSVGFRAPDYQMLMAEIAGECLADADSELFTDADRQVPKDPAVLADADRQQLVRGALDLLNPAAIERAVYRWLSTPRLDGLEFAVDDAHIRQRDPSIALVRHGSVRLILQGNIAWLNGEPYSLTEQQRPLVQLLARQRCYTQEALDAVLQPAGSELLHDWIEQGYFAQL</sequence>
<dbReference type="InterPro" id="IPR003347">
    <property type="entry name" value="JmjC_dom"/>
</dbReference>
<feature type="domain" description="JmjC" evidence="6">
    <location>
        <begin position="101"/>
        <end position="230"/>
    </location>
</feature>
<evidence type="ECO:0000256" key="5">
    <source>
        <dbReference type="ARBA" id="ARBA00023004"/>
    </source>
</evidence>
<comment type="cofactor">
    <cofactor evidence="1">
        <name>Fe(2+)</name>
        <dbReference type="ChEBI" id="CHEBI:29033"/>
    </cofactor>
</comment>
<dbReference type="InterPro" id="IPR046799">
    <property type="entry name" value="ROXA-like_wH"/>
</dbReference>
<dbReference type="RefSeq" id="WP_052042426.1">
    <property type="nucleotide sequence ID" value="NZ_ARXU01000001.1"/>
</dbReference>
<dbReference type="CDD" id="cd02208">
    <property type="entry name" value="cupin_RmlC-like"/>
    <property type="match status" value="1"/>
</dbReference>
<accession>A0ABR4WHK5</accession>
<reference evidence="7 8" key="1">
    <citation type="submission" date="2012-09" db="EMBL/GenBank/DDBJ databases">
        <title>Genome Sequence of alkane-degrading Bacterium Alcanivorax jadensis T9.</title>
        <authorList>
            <person name="Lai Q."/>
            <person name="Shao Z."/>
        </authorList>
    </citation>
    <scope>NUCLEOTIDE SEQUENCE [LARGE SCALE GENOMIC DNA]</scope>
    <source>
        <strain evidence="7 8">T9</strain>
    </source>
</reference>
<evidence type="ECO:0000313" key="8">
    <source>
        <dbReference type="Proteomes" id="UP000029443"/>
    </source>
</evidence>
<evidence type="ECO:0000256" key="3">
    <source>
        <dbReference type="ARBA" id="ARBA00022964"/>
    </source>
</evidence>
<comment type="caution">
    <text evidence="7">The sequence shown here is derived from an EMBL/GenBank/DDBJ whole genome shotgun (WGS) entry which is preliminary data.</text>
</comment>
<dbReference type="SUPFAM" id="SSF51197">
    <property type="entry name" value="Clavaminate synthase-like"/>
    <property type="match status" value="1"/>
</dbReference>
<dbReference type="Gene3D" id="3.40.366.30">
    <property type="entry name" value="50S ribosomal protein L16 arginine hydroxylase, Chain A, Domain 2"/>
    <property type="match status" value="1"/>
</dbReference>
<dbReference type="Pfam" id="PF08007">
    <property type="entry name" value="JmjC_2"/>
    <property type="match status" value="1"/>
</dbReference>
<keyword evidence="2" id="KW-0479">Metal-binding</keyword>
<proteinExistence type="predicted"/>
<dbReference type="PANTHER" id="PTHR13096:SF8">
    <property type="entry name" value="RIBOSOMAL OXYGENASE 1"/>
    <property type="match status" value="1"/>
</dbReference>
<dbReference type="Pfam" id="PF20514">
    <property type="entry name" value="WHD_ROXA"/>
    <property type="match status" value="1"/>
</dbReference>
<organism evidence="7 8">
    <name type="scientific">Alcanivorax jadensis T9</name>
    <dbReference type="NCBI Taxonomy" id="1177181"/>
    <lineage>
        <taxon>Bacteria</taxon>
        <taxon>Pseudomonadati</taxon>
        <taxon>Pseudomonadota</taxon>
        <taxon>Gammaproteobacteria</taxon>
        <taxon>Oceanospirillales</taxon>
        <taxon>Alcanivoracaceae</taxon>
        <taxon>Alcanivorax</taxon>
    </lineage>
</organism>
<evidence type="ECO:0000256" key="4">
    <source>
        <dbReference type="ARBA" id="ARBA00023002"/>
    </source>
</evidence>
<keyword evidence="4" id="KW-0560">Oxidoreductase</keyword>
<evidence type="ECO:0000313" key="7">
    <source>
        <dbReference type="EMBL" id="KGD63000.1"/>
    </source>
</evidence>
<dbReference type="SMART" id="SM00558">
    <property type="entry name" value="JmjC"/>
    <property type="match status" value="1"/>
</dbReference>
<keyword evidence="8" id="KW-1185">Reference proteome</keyword>
<evidence type="ECO:0000256" key="1">
    <source>
        <dbReference type="ARBA" id="ARBA00001954"/>
    </source>
</evidence>
<dbReference type="Proteomes" id="UP000029443">
    <property type="component" value="Unassembled WGS sequence"/>
</dbReference>
<dbReference type="PROSITE" id="PS51184">
    <property type="entry name" value="JMJC"/>
    <property type="match status" value="1"/>
</dbReference>
<evidence type="ECO:0000259" key="6">
    <source>
        <dbReference type="PROSITE" id="PS51184"/>
    </source>
</evidence>